<sequence length="235" mass="25641" precursor="true">MTILTQSAELVRRSCKRLLPQDCLLCGAASGTTLLCPACATDLPRLPATRCPLCALPTPGGSVCGRCLTAPPHYDATLAVYRYAFPIDKLVQAFKYGHRLALGAWFGSRLAELAKDFHADLIVPMPLHRLRLRERGFNQALELARAVSRCSRIPIDARTCTRIRQTATQADLPWRERAGNVRGAFHCATDLTGKRLVLVDDVMTTGASLNELARTVKLHGAVEVTLLTLARALPS</sequence>
<dbReference type="GO" id="GO:0016757">
    <property type="term" value="F:glycosyltransferase activity"/>
    <property type="evidence" value="ECO:0007669"/>
    <property type="project" value="UniProtKB-KW"/>
</dbReference>
<keyword evidence="4" id="KW-0808">Transferase</keyword>
<dbReference type="STRING" id="522306.CAP2UW1_0272"/>
<dbReference type="Pfam" id="PF00156">
    <property type="entry name" value="Pribosyltran"/>
    <property type="match status" value="1"/>
</dbReference>
<dbReference type="KEGG" id="app:CAP2UW1_0272"/>
<gene>
    <name evidence="4" type="ordered locus">CAP2UW1_0272</name>
</gene>
<dbReference type="InterPro" id="IPR000836">
    <property type="entry name" value="PRTase_dom"/>
</dbReference>
<dbReference type="CDD" id="cd06223">
    <property type="entry name" value="PRTases_typeI"/>
    <property type="match status" value="1"/>
</dbReference>
<dbReference type="InterPro" id="IPR044005">
    <property type="entry name" value="DZR_2"/>
</dbReference>
<dbReference type="eggNOG" id="COG1040">
    <property type="taxonomic scope" value="Bacteria"/>
</dbReference>
<dbReference type="AlphaFoldDB" id="C7RJR5"/>
<reference evidence="4" key="1">
    <citation type="submission" date="2009-08" db="EMBL/GenBank/DDBJ databases">
        <authorList>
            <consortium name="US DOE Joint Genome Institute"/>
            <person name="Lucas S."/>
            <person name="Copeland A."/>
            <person name="Lapidus A."/>
            <person name="Glavina del Rio T."/>
            <person name="Dalin E."/>
            <person name="Tice H."/>
            <person name="Bruce D."/>
            <person name="Barry K."/>
            <person name="Pitluck S."/>
            <person name="Lowry S."/>
            <person name="Larimer F."/>
            <person name="Land M."/>
            <person name="Hauser L."/>
            <person name="Kyrpides N."/>
            <person name="Ivanova N."/>
            <person name="McMahon K.D."/>
            <person name="Hugenholtz P."/>
        </authorList>
    </citation>
    <scope>NUCLEOTIDE SEQUENCE</scope>
    <source>
        <strain evidence="4">UW-1</strain>
    </source>
</reference>
<dbReference type="PANTHER" id="PTHR47505">
    <property type="entry name" value="DNA UTILIZATION PROTEIN YHGH"/>
    <property type="match status" value="1"/>
</dbReference>
<comment type="similarity">
    <text evidence="1">Belongs to the ComF/GntX family.</text>
</comment>
<proteinExistence type="inferred from homology"/>
<evidence type="ECO:0000313" key="4">
    <source>
        <dbReference type="EMBL" id="ACV33629.1"/>
    </source>
</evidence>
<evidence type="ECO:0000259" key="3">
    <source>
        <dbReference type="Pfam" id="PF18912"/>
    </source>
</evidence>
<dbReference type="HOGENOM" id="CLU_054549_0_0_4"/>
<name>C7RJR5_ACCRE</name>
<dbReference type="OrthoDB" id="9793412at2"/>
<dbReference type="PANTHER" id="PTHR47505:SF1">
    <property type="entry name" value="DNA UTILIZATION PROTEIN YHGH"/>
    <property type="match status" value="1"/>
</dbReference>
<dbReference type="InterPro" id="IPR051910">
    <property type="entry name" value="ComF/GntX_DNA_util-trans"/>
</dbReference>
<dbReference type="InterPro" id="IPR029057">
    <property type="entry name" value="PRTase-like"/>
</dbReference>
<reference evidence="4" key="2">
    <citation type="submission" date="2009-09" db="EMBL/GenBank/DDBJ databases">
        <title>Complete sequence of chromosome of Candidatus Accumulibacter phosphatis clade IIA str. UW-1.</title>
        <authorList>
            <consortium name="US DOE Joint Genome Institute"/>
            <person name="Martin H.G."/>
            <person name="Ivanova N."/>
            <person name="Kunin V."/>
            <person name="Warnecke F."/>
            <person name="Barry K."/>
            <person name="He S."/>
            <person name="Salamov A."/>
            <person name="Szeto E."/>
            <person name="Dalin E."/>
            <person name="Pangilinan J.L."/>
            <person name="Lapidus A."/>
            <person name="Lowry S."/>
            <person name="Kyrpides N.C."/>
            <person name="McMahon K.D."/>
            <person name="Hugenholtz P."/>
        </authorList>
    </citation>
    <scope>NUCLEOTIDE SEQUENCE [LARGE SCALE GENOMIC DNA]</scope>
    <source>
        <strain evidence="4">UW-1</strain>
    </source>
</reference>
<feature type="domain" description="Phosphoribosyltransferase" evidence="2">
    <location>
        <begin position="186"/>
        <end position="231"/>
    </location>
</feature>
<dbReference type="EMBL" id="CP001715">
    <property type="protein sequence ID" value="ACV33629.1"/>
    <property type="molecule type" value="Genomic_DNA"/>
</dbReference>
<dbReference type="Pfam" id="PF18912">
    <property type="entry name" value="DZR_2"/>
    <property type="match status" value="1"/>
</dbReference>
<keyword evidence="4" id="KW-0328">Glycosyltransferase</keyword>
<evidence type="ECO:0000256" key="1">
    <source>
        <dbReference type="ARBA" id="ARBA00008007"/>
    </source>
</evidence>
<organism evidence="4">
    <name type="scientific">Accumulibacter regalis</name>
    <dbReference type="NCBI Taxonomy" id="522306"/>
    <lineage>
        <taxon>Bacteria</taxon>
        <taxon>Pseudomonadati</taxon>
        <taxon>Pseudomonadota</taxon>
        <taxon>Betaproteobacteria</taxon>
        <taxon>Candidatus Accumulibacter</taxon>
    </lineage>
</organism>
<protein>
    <submittedName>
        <fullName evidence="4">Phosphoribosyltransferase</fullName>
    </submittedName>
</protein>
<accession>C7RJR5</accession>
<evidence type="ECO:0000259" key="2">
    <source>
        <dbReference type="Pfam" id="PF00156"/>
    </source>
</evidence>
<dbReference type="Gene3D" id="3.40.50.2020">
    <property type="match status" value="1"/>
</dbReference>
<dbReference type="SUPFAM" id="SSF53271">
    <property type="entry name" value="PRTase-like"/>
    <property type="match status" value="1"/>
</dbReference>
<feature type="domain" description="Double zinc ribbon" evidence="3">
    <location>
        <begin position="17"/>
        <end position="68"/>
    </location>
</feature>